<evidence type="ECO:0000256" key="1">
    <source>
        <dbReference type="ARBA" id="ARBA00004245"/>
    </source>
</evidence>
<dbReference type="PANTHER" id="PTHR47969">
    <property type="entry name" value="CHROMOSOME-ASSOCIATED KINESIN KIF4A-RELATED"/>
    <property type="match status" value="1"/>
</dbReference>
<evidence type="ECO:0000256" key="2">
    <source>
        <dbReference type="ARBA" id="ARBA00022741"/>
    </source>
</evidence>
<sequence>MDSGSAQVTLTSDGPPKLFTFDGAYYMDSTGEQIYNDIVYPLVEACRSCVAYNVIEGYNGTVFAYGQTGSGKTFSMQGMTAIHAFKASQAIIEDLYEG</sequence>
<dbReference type="GO" id="GO:0007018">
    <property type="term" value="P:microtubule-based movement"/>
    <property type="evidence" value="ECO:0007669"/>
    <property type="project" value="InterPro"/>
</dbReference>
<evidence type="ECO:0000256" key="5">
    <source>
        <dbReference type="PROSITE-ProRule" id="PRU00283"/>
    </source>
</evidence>
<keyword evidence="2 5" id="KW-0547">Nucleotide-binding</keyword>
<dbReference type="GO" id="GO:0003777">
    <property type="term" value="F:microtubule motor activity"/>
    <property type="evidence" value="ECO:0007669"/>
    <property type="project" value="InterPro"/>
</dbReference>
<accession>A0A183F9R2</accession>
<evidence type="ECO:0000256" key="3">
    <source>
        <dbReference type="ARBA" id="ARBA00022840"/>
    </source>
</evidence>
<keyword evidence="3 5" id="KW-0067">ATP-binding</keyword>
<dbReference type="InterPro" id="IPR027417">
    <property type="entry name" value="P-loop_NTPase"/>
</dbReference>
<dbReference type="OrthoDB" id="3176171at2759"/>
<evidence type="ECO:0000313" key="9">
    <source>
        <dbReference type="WBParaSite" id="HPBE_0000290401-mRNA-1"/>
    </source>
</evidence>
<reference evidence="9" key="2">
    <citation type="submission" date="2019-09" db="UniProtKB">
        <authorList>
            <consortium name="WormBaseParasite"/>
        </authorList>
    </citation>
    <scope>IDENTIFICATION</scope>
</reference>
<evidence type="ECO:0000256" key="4">
    <source>
        <dbReference type="ARBA" id="ARBA00023212"/>
    </source>
</evidence>
<keyword evidence="5" id="KW-0505">Motor protein</keyword>
<gene>
    <name evidence="7" type="ORF">HPBE_LOCUS2905</name>
</gene>
<dbReference type="GO" id="GO:0005856">
    <property type="term" value="C:cytoskeleton"/>
    <property type="evidence" value="ECO:0007669"/>
    <property type="project" value="UniProtKB-SubCell"/>
</dbReference>
<evidence type="ECO:0000313" key="7">
    <source>
        <dbReference type="EMBL" id="VDO29177.1"/>
    </source>
</evidence>
<dbReference type="Pfam" id="PF00225">
    <property type="entry name" value="Kinesin"/>
    <property type="match status" value="1"/>
</dbReference>
<comment type="similarity">
    <text evidence="5">Belongs to the TRAFAC class myosin-kinesin ATPase superfamily. Kinesin family.</text>
</comment>
<dbReference type="WBParaSite" id="HPBE_0000290401-mRNA-1">
    <property type="protein sequence ID" value="HPBE_0000290401-mRNA-1"/>
    <property type="gene ID" value="HPBE_0000290401"/>
</dbReference>
<proteinExistence type="inferred from homology"/>
<keyword evidence="8" id="KW-1185">Reference proteome</keyword>
<dbReference type="InterPro" id="IPR036961">
    <property type="entry name" value="Kinesin_motor_dom_sf"/>
</dbReference>
<feature type="domain" description="Kinesin motor" evidence="6">
    <location>
        <begin position="1"/>
        <end position="98"/>
    </location>
</feature>
<evidence type="ECO:0000259" key="6">
    <source>
        <dbReference type="PROSITE" id="PS50067"/>
    </source>
</evidence>
<dbReference type="Proteomes" id="UP000050761">
    <property type="component" value="Unassembled WGS sequence"/>
</dbReference>
<protein>
    <submittedName>
        <fullName evidence="9">Kinesin motor domain-containing protein</fullName>
    </submittedName>
</protein>
<dbReference type="InterPro" id="IPR027640">
    <property type="entry name" value="Kinesin-like_fam"/>
</dbReference>
<dbReference type="GO" id="GO:0005524">
    <property type="term" value="F:ATP binding"/>
    <property type="evidence" value="ECO:0007669"/>
    <property type="project" value="UniProtKB-UniRule"/>
</dbReference>
<dbReference type="SUPFAM" id="SSF52540">
    <property type="entry name" value="P-loop containing nucleoside triphosphate hydrolases"/>
    <property type="match status" value="1"/>
</dbReference>
<dbReference type="EMBL" id="UZAH01005427">
    <property type="protein sequence ID" value="VDO29177.1"/>
    <property type="molecule type" value="Genomic_DNA"/>
</dbReference>
<dbReference type="GO" id="GO:0008017">
    <property type="term" value="F:microtubule binding"/>
    <property type="evidence" value="ECO:0007669"/>
    <property type="project" value="InterPro"/>
</dbReference>
<dbReference type="InterPro" id="IPR001752">
    <property type="entry name" value="Kinesin_motor_dom"/>
</dbReference>
<dbReference type="PROSITE" id="PS50067">
    <property type="entry name" value="KINESIN_MOTOR_2"/>
    <property type="match status" value="1"/>
</dbReference>
<dbReference type="AlphaFoldDB" id="A0A183F9R2"/>
<keyword evidence="4" id="KW-0206">Cytoskeleton</keyword>
<organism evidence="8 9">
    <name type="scientific">Heligmosomoides polygyrus</name>
    <name type="common">Parasitic roundworm</name>
    <dbReference type="NCBI Taxonomy" id="6339"/>
    <lineage>
        <taxon>Eukaryota</taxon>
        <taxon>Metazoa</taxon>
        <taxon>Ecdysozoa</taxon>
        <taxon>Nematoda</taxon>
        <taxon>Chromadorea</taxon>
        <taxon>Rhabditida</taxon>
        <taxon>Rhabditina</taxon>
        <taxon>Rhabditomorpha</taxon>
        <taxon>Strongyloidea</taxon>
        <taxon>Heligmosomidae</taxon>
        <taxon>Heligmosomoides</taxon>
    </lineage>
</organism>
<feature type="binding site" evidence="5">
    <location>
        <begin position="66"/>
        <end position="73"/>
    </location>
    <ligand>
        <name>ATP</name>
        <dbReference type="ChEBI" id="CHEBI:30616"/>
    </ligand>
</feature>
<dbReference type="Gene3D" id="3.40.850.10">
    <property type="entry name" value="Kinesin motor domain"/>
    <property type="match status" value="1"/>
</dbReference>
<reference evidence="7 8" key="1">
    <citation type="submission" date="2018-11" db="EMBL/GenBank/DDBJ databases">
        <authorList>
            <consortium name="Pathogen Informatics"/>
        </authorList>
    </citation>
    <scope>NUCLEOTIDE SEQUENCE [LARGE SCALE GENOMIC DNA]</scope>
</reference>
<accession>A0A3P7V3D8</accession>
<evidence type="ECO:0000313" key="8">
    <source>
        <dbReference type="Proteomes" id="UP000050761"/>
    </source>
</evidence>
<keyword evidence="4" id="KW-0963">Cytoplasm</keyword>
<name>A0A183F9R2_HELPZ</name>
<comment type="subcellular location">
    <subcellularLocation>
        <location evidence="1">Cytoplasm</location>
        <location evidence="1">Cytoskeleton</location>
    </subcellularLocation>
</comment>